<feature type="domain" description="MaoC-like" evidence="1">
    <location>
        <begin position="24"/>
        <end position="107"/>
    </location>
</feature>
<dbReference type="OrthoDB" id="9800237at2"/>
<dbReference type="GO" id="GO:0004312">
    <property type="term" value="F:fatty acid synthase activity"/>
    <property type="evidence" value="ECO:0007669"/>
    <property type="project" value="InterPro"/>
</dbReference>
<dbReference type="EMBL" id="CP000927">
    <property type="protein sequence ID" value="ABZ69584.1"/>
    <property type="molecule type" value="Genomic_DNA"/>
</dbReference>
<dbReference type="Pfam" id="PF01575">
    <property type="entry name" value="MaoC_dehydratas"/>
    <property type="match status" value="1"/>
</dbReference>
<dbReference type="KEGG" id="cak:Caul_0447"/>
<dbReference type="GO" id="GO:0005835">
    <property type="term" value="C:fatty acid synthase complex"/>
    <property type="evidence" value="ECO:0007669"/>
    <property type="project" value="InterPro"/>
</dbReference>
<dbReference type="PRINTS" id="PR01483">
    <property type="entry name" value="FASYNTHASE"/>
</dbReference>
<name>B0T6G7_CAUSK</name>
<dbReference type="PANTHER" id="PTHR43841">
    <property type="entry name" value="3-HYDROXYACYL-THIOESTER DEHYDRATASE HTDX-RELATED"/>
    <property type="match status" value="1"/>
</dbReference>
<reference evidence="2" key="1">
    <citation type="submission" date="2008-01" db="EMBL/GenBank/DDBJ databases">
        <title>Complete sequence of chromosome of Caulobacter sp. K31.</title>
        <authorList>
            <consortium name="US DOE Joint Genome Institute"/>
            <person name="Copeland A."/>
            <person name="Lucas S."/>
            <person name="Lapidus A."/>
            <person name="Barry K."/>
            <person name="Glavina del Rio T."/>
            <person name="Dalin E."/>
            <person name="Tice H."/>
            <person name="Pitluck S."/>
            <person name="Bruce D."/>
            <person name="Goodwin L."/>
            <person name="Thompson L.S."/>
            <person name="Brettin T."/>
            <person name="Detter J.C."/>
            <person name="Han C."/>
            <person name="Schmutz J."/>
            <person name="Larimer F."/>
            <person name="Land M."/>
            <person name="Hauser L."/>
            <person name="Kyrpides N."/>
            <person name="Kim E."/>
            <person name="Stephens C."/>
            <person name="Richardson P."/>
        </authorList>
    </citation>
    <scope>NUCLEOTIDE SEQUENCE [LARGE SCALE GENOMIC DNA]</scope>
    <source>
        <strain evidence="2">K31</strain>
    </source>
</reference>
<accession>B0T6G7</accession>
<dbReference type="InterPro" id="IPR003965">
    <property type="entry name" value="Fatty_acid_synthase"/>
</dbReference>
<dbReference type="HOGENOM" id="CLU_094876_4_1_5"/>
<dbReference type="PANTHER" id="PTHR43841:SF3">
    <property type="entry name" value="(3R)-HYDROXYACYL-ACP DEHYDRATASE SUBUNIT HADB"/>
    <property type="match status" value="1"/>
</dbReference>
<sequence length="141" mass="14673">MNASPVQGPPSGPGDVAPDLVFGPVTRTTLALYAGASGDHNPIHIDSDYARAAGLPDVLAHGMLSFGVLARAVSQWAGAGQLRAFGVRFLSITQVHDTITCTAVVSEAFVEDGEPRLRLRVSARAQDGRETLAGEAVIARP</sequence>
<protein>
    <submittedName>
        <fullName evidence="2">MaoC domain protein dehydratase</fullName>
    </submittedName>
</protein>
<proteinExistence type="predicted"/>
<gene>
    <name evidence="2" type="ordered locus">Caul_0447</name>
</gene>
<dbReference type="AlphaFoldDB" id="B0T6G7"/>
<dbReference type="SUPFAM" id="SSF54637">
    <property type="entry name" value="Thioesterase/thiol ester dehydrase-isomerase"/>
    <property type="match status" value="1"/>
</dbReference>
<evidence type="ECO:0000259" key="1">
    <source>
        <dbReference type="Pfam" id="PF01575"/>
    </source>
</evidence>
<dbReference type="InterPro" id="IPR029069">
    <property type="entry name" value="HotDog_dom_sf"/>
</dbReference>
<dbReference type="InterPro" id="IPR002539">
    <property type="entry name" value="MaoC-like_dom"/>
</dbReference>
<evidence type="ECO:0000313" key="2">
    <source>
        <dbReference type="EMBL" id="ABZ69584.1"/>
    </source>
</evidence>
<dbReference type="GO" id="GO:0006633">
    <property type="term" value="P:fatty acid biosynthetic process"/>
    <property type="evidence" value="ECO:0007669"/>
    <property type="project" value="InterPro"/>
</dbReference>
<dbReference type="Gene3D" id="3.10.129.10">
    <property type="entry name" value="Hotdog Thioesterase"/>
    <property type="match status" value="1"/>
</dbReference>
<organism evidence="2">
    <name type="scientific">Caulobacter sp. (strain K31)</name>
    <dbReference type="NCBI Taxonomy" id="366602"/>
    <lineage>
        <taxon>Bacteria</taxon>
        <taxon>Pseudomonadati</taxon>
        <taxon>Pseudomonadota</taxon>
        <taxon>Alphaproteobacteria</taxon>
        <taxon>Caulobacterales</taxon>
        <taxon>Caulobacteraceae</taxon>
        <taxon>Caulobacter</taxon>
    </lineage>
</organism>
<dbReference type="STRING" id="366602.Caul_0447"/>
<dbReference type="eggNOG" id="COG2030">
    <property type="taxonomic scope" value="Bacteria"/>
</dbReference>